<dbReference type="EMBL" id="BSDY01000005">
    <property type="protein sequence ID" value="GLI55791.1"/>
    <property type="molecule type" value="Genomic_DNA"/>
</dbReference>
<keyword evidence="7" id="KW-0998">Cell outer membrane</keyword>
<dbReference type="GO" id="GO:0009279">
    <property type="term" value="C:cell outer membrane"/>
    <property type="evidence" value="ECO:0007669"/>
    <property type="project" value="UniProtKB-SubCell"/>
</dbReference>
<accession>A0A9W6GL79</accession>
<evidence type="ECO:0000256" key="1">
    <source>
        <dbReference type="ARBA" id="ARBA00004442"/>
    </source>
</evidence>
<dbReference type="GO" id="GO:1990281">
    <property type="term" value="C:efflux pump complex"/>
    <property type="evidence" value="ECO:0007669"/>
    <property type="project" value="TreeGrafter"/>
</dbReference>
<evidence type="ECO:0000256" key="2">
    <source>
        <dbReference type="ARBA" id="ARBA00007613"/>
    </source>
</evidence>
<reference evidence="9" key="1">
    <citation type="submission" date="2022-12" db="EMBL/GenBank/DDBJ databases">
        <title>Reference genome sequencing for broad-spectrum identification of bacterial and archaeal isolates by mass spectrometry.</title>
        <authorList>
            <person name="Sekiguchi Y."/>
            <person name="Tourlousse D.M."/>
        </authorList>
    </citation>
    <scope>NUCLEOTIDE SEQUENCE</scope>
    <source>
        <strain evidence="9">10succ1</strain>
    </source>
</reference>
<dbReference type="AlphaFoldDB" id="A0A9W6GL79"/>
<organism evidence="9 10">
    <name type="scientific">Propionigenium maris DSM 9537</name>
    <dbReference type="NCBI Taxonomy" id="1123000"/>
    <lineage>
        <taxon>Bacteria</taxon>
        <taxon>Fusobacteriati</taxon>
        <taxon>Fusobacteriota</taxon>
        <taxon>Fusobacteriia</taxon>
        <taxon>Fusobacteriales</taxon>
        <taxon>Fusobacteriaceae</taxon>
        <taxon>Propionigenium</taxon>
    </lineage>
</organism>
<dbReference type="InterPro" id="IPR003423">
    <property type="entry name" value="OMP_efflux"/>
</dbReference>
<evidence type="ECO:0000313" key="10">
    <source>
        <dbReference type="Proteomes" id="UP001144471"/>
    </source>
</evidence>
<dbReference type="InterPro" id="IPR051906">
    <property type="entry name" value="TolC-like"/>
</dbReference>
<dbReference type="Pfam" id="PF02321">
    <property type="entry name" value="OEP"/>
    <property type="match status" value="2"/>
</dbReference>
<comment type="subcellular location">
    <subcellularLocation>
        <location evidence="1">Cell outer membrane</location>
    </subcellularLocation>
</comment>
<protein>
    <submittedName>
        <fullName evidence="9">Transporter</fullName>
    </submittedName>
</protein>
<evidence type="ECO:0000256" key="6">
    <source>
        <dbReference type="ARBA" id="ARBA00023136"/>
    </source>
</evidence>
<gene>
    <name evidence="9" type="ORF">PM10SUCC1_13050</name>
</gene>
<evidence type="ECO:0000256" key="3">
    <source>
        <dbReference type="ARBA" id="ARBA00022448"/>
    </source>
</evidence>
<evidence type="ECO:0000256" key="7">
    <source>
        <dbReference type="ARBA" id="ARBA00023237"/>
    </source>
</evidence>
<dbReference type="Proteomes" id="UP001144471">
    <property type="component" value="Unassembled WGS sequence"/>
</dbReference>
<keyword evidence="8" id="KW-0175">Coiled coil</keyword>
<dbReference type="GO" id="GO:0015562">
    <property type="term" value="F:efflux transmembrane transporter activity"/>
    <property type="evidence" value="ECO:0007669"/>
    <property type="project" value="InterPro"/>
</dbReference>
<dbReference type="Gene3D" id="1.20.1600.10">
    <property type="entry name" value="Outer membrane efflux proteins (OEP)"/>
    <property type="match status" value="1"/>
</dbReference>
<dbReference type="SUPFAM" id="SSF56954">
    <property type="entry name" value="Outer membrane efflux proteins (OEP)"/>
    <property type="match status" value="1"/>
</dbReference>
<keyword evidence="6" id="KW-0472">Membrane</keyword>
<sequence length="431" mass="50606">MNFLIKKENIKINGQTVTKVIAFSLIFSRSFSVETTLEDVLKKVKENNREIKVQNLIVKEREYEVKKSFKEFLPTVELEANQEFIKDEDGSEKNEWTNDGDKYERLNVNIPIFTGWRNTNNYKKSVLAKDISEQENNLVGYDVEERAIFYYFEILNNRTQAEISQRVIENLKDQEKRLKELYENGQMVPKSELLKVDADIVAEEAVKERRVQEQRSAEEALYLLMGINLDSNYTFADYNLVKNGLESYDLQRDTEVALTEGSQAKIEELRLKDADLDVKLARADLLPEVFGTYEYRISDDDDDTFSDYQVALTARWEIFSWGSTLDDINQKKVVKEQAELNYSNRMDEISLELRNNYRELLTLYKEVHSQQVRLELLKENLEIDSLRYLNGLIEAIDYLSSVSDLSETAATYFSLQREFLLRKREYENLLK</sequence>
<keyword evidence="3" id="KW-0813">Transport</keyword>
<proteinExistence type="inferred from homology"/>
<keyword evidence="10" id="KW-1185">Reference proteome</keyword>
<comment type="caution">
    <text evidence="9">The sequence shown here is derived from an EMBL/GenBank/DDBJ whole genome shotgun (WGS) entry which is preliminary data.</text>
</comment>
<dbReference type="PANTHER" id="PTHR30026">
    <property type="entry name" value="OUTER MEMBRANE PROTEIN TOLC"/>
    <property type="match status" value="1"/>
</dbReference>
<keyword evidence="5" id="KW-0812">Transmembrane</keyword>
<evidence type="ECO:0000313" key="9">
    <source>
        <dbReference type="EMBL" id="GLI55791.1"/>
    </source>
</evidence>
<comment type="similarity">
    <text evidence="2">Belongs to the outer membrane factor (OMF) (TC 1.B.17) family.</text>
</comment>
<name>A0A9W6GL79_9FUSO</name>
<keyword evidence="4" id="KW-1134">Transmembrane beta strand</keyword>
<dbReference type="PANTHER" id="PTHR30026:SF20">
    <property type="entry name" value="OUTER MEMBRANE PROTEIN TOLC"/>
    <property type="match status" value="1"/>
</dbReference>
<evidence type="ECO:0000256" key="5">
    <source>
        <dbReference type="ARBA" id="ARBA00022692"/>
    </source>
</evidence>
<feature type="coiled-coil region" evidence="8">
    <location>
        <begin position="161"/>
        <end position="188"/>
    </location>
</feature>
<evidence type="ECO:0000256" key="4">
    <source>
        <dbReference type="ARBA" id="ARBA00022452"/>
    </source>
</evidence>
<evidence type="ECO:0000256" key="8">
    <source>
        <dbReference type="SAM" id="Coils"/>
    </source>
</evidence>
<dbReference type="GO" id="GO:0015288">
    <property type="term" value="F:porin activity"/>
    <property type="evidence" value="ECO:0007669"/>
    <property type="project" value="TreeGrafter"/>
</dbReference>